<accession>A0ABV6SHZ9</accession>
<protein>
    <submittedName>
        <fullName evidence="3">DUF2285 domain-containing protein</fullName>
    </submittedName>
</protein>
<comment type="caution">
    <text evidence="3">The sequence shown here is derived from an EMBL/GenBank/DDBJ whole genome shotgun (WGS) entry which is preliminary data.</text>
</comment>
<evidence type="ECO:0000313" key="3">
    <source>
        <dbReference type="EMBL" id="MFC0687683.1"/>
    </source>
</evidence>
<sequence>MLDTAPPGFAEAAPLDLDAWPIILADRTLSTGRHVVLGDIDGPHRLWVRDPLKGSALAYVVVRDEAVDLRHAAAQRLDRRLAGAPPMRVPPGFAPTPFQRRRLGMLLDILDAVLGRERTGITTHEIARRHVYPAMTIGRGNEWKSSAERRRTQRLIDEALALMNGGYRALLRG</sequence>
<evidence type="ECO:0000313" key="4">
    <source>
        <dbReference type="Proteomes" id="UP001589858"/>
    </source>
</evidence>
<evidence type="ECO:0000259" key="2">
    <source>
        <dbReference type="Pfam" id="PF22792"/>
    </source>
</evidence>
<gene>
    <name evidence="3" type="ORF">ACFFF8_24140</name>
</gene>
<reference evidence="3 4" key="1">
    <citation type="submission" date="2024-09" db="EMBL/GenBank/DDBJ databases">
        <authorList>
            <person name="Sun Q."/>
            <person name="Mori K."/>
        </authorList>
    </citation>
    <scope>NUCLEOTIDE SEQUENCE [LARGE SCALE GENOMIC DNA]</scope>
    <source>
        <strain evidence="3 4">CICC 11035S</strain>
    </source>
</reference>
<name>A0ABV6SHZ9_9SPHN</name>
<feature type="domain" description="DUF7012" evidence="2">
    <location>
        <begin position="2"/>
        <end position="58"/>
    </location>
</feature>
<dbReference type="Pfam" id="PF22792">
    <property type="entry name" value="DUF7012"/>
    <property type="match status" value="1"/>
</dbReference>
<dbReference type="EMBL" id="JBHLTM010000090">
    <property type="protein sequence ID" value="MFC0687683.1"/>
    <property type="molecule type" value="Genomic_DNA"/>
</dbReference>
<feature type="domain" description="T6SS Transcription factor RovC-like DNA binding" evidence="1">
    <location>
        <begin position="61"/>
        <end position="172"/>
    </location>
</feature>
<dbReference type="InterPro" id="IPR054278">
    <property type="entry name" value="DUF7012"/>
</dbReference>
<evidence type="ECO:0000259" key="1">
    <source>
        <dbReference type="Pfam" id="PF10074"/>
    </source>
</evidence>
<dbReference type="Pfam" id="PF10074">
    <property type="entry name" value="RovC_DNA-bd"/>
    <property type="match status" value="1"/>
</dbReference>
<keyword evidence="4" id="KW-1185">Reference proteome</keyword>
<proteinExistence type="predicted"/>
<dbReference type="RefSeq" id="WP_379489455.1">
    <property type="nucleotide sequence ID" value="NZ_JAPCWC010000014.1"/>
</dbReference>
<dbReference type="Proteomes" id="UP001589858">
    <property type="component" value="Unassembled WGS sequence"/>
</dbReference>
<organism evidence="3 4">
    <name type="scientific">Novosphingobium clariflavum</name>
    <dbReference type="NCBI Taxonomy" id="2029884"/>
    <lineage>
        <taxon>Bacteria</taxon>
        <taxon>Pseudomonadati</taxon>
        <taxon>Pseudomonadota</taxon>
        <taxon>Alphaproteobacteria</taxon>
        <taxon>Sphingomonadales</taxon>
        <taxon>Sphingomonadaceae</taxon>
        <taxon>Novosphingobium</taxon>
    </lineage>
</organism>
<dbReference type="InterPro" id="IPR018754">
    <property type="entry name" value="RovC-like_DNA-bd"/>
</dbReference>